<organism evidence="1 2">
    <name type="scientific">Streptomyces chengmaiensis</name>
    <dbReference type="NCBI Taxonomy" id="3040919"/>
    <lineage>
        <taxon>Bacteria</taxon>
        <taxon>Bacillati</taxon>
        <taxon>Actinomycetota</taxon>
        <taxon>Actinomycetes</taxon>
        <taxon>Kitasatosporales</taxon>
        <taxon>Streptomycetaceae</taxon>
        <taxon>Streptomyces</taxon>
    </lineage>
</organism>
<proteinExistence type="predicted"/>
<keyword evidence="2" id="KW-1185">Reference proteome</keyword>
<gene>
    <name evidence="1" type="ORF">QCN29_11220</name>
</gene>
<comment type="caution">
    <text evidence="1">The sequence shown here is derived from an EMBL/GenBank/DDBJ whole genome shotgun (WGS) entry which is preliminary data.</text>
</comment>
<evidence type="ECO:0000313" key="1">
    <source>
        <dbReference type="EMBL" id="MDH2389352.1"/>
    </source>
</evidence>
<dbReference type="EMBL" id="JARWBG010000010">
    <property type="protein sequence ID" value="MDH2389352.1"/>
    <property type="molecule type" value="Genomic_DNA"/>
</dbReference>
<dbReference type="Proteomes" id="UP001223144">
    <property type="component" value="Unassembled WGS sequence"/>
</dbReference>
<dbReference type="Gene3D" id="3.90.1530.10">
    <property type="entry name" value="Conserved hypothetical protein from pyrococcus furiosus pfu- 392566-001, ParB domain"/>
    <property type="match status" value="1"/>
</dbReference>
<protein>
    <submittedName>
        <fullName evidence="1">ParB/Srx family N-terminal domain-containing protein</fullName>
    </submittedName>
</protein>
<accession>A0ABT6HKU0</accession>
<name>A0ABT6HKU0_9ACTN</name>
<dbReference type="SUPFAM" id="SSF110849">
    <property type="entry name" value="ParB/Sulfiredoxin"/>
    <property type="match status" value="1"/>
</dbReference>
<sequence length="302" mass="33435">MTPAPIKPRMVEGDPRELTLLDVNARFMRHEQFQRLVANIRDDGALTSTPLVWNDAETGRRIVLSGNHRTKAAVEAGLERIWWIEIAEPLPRQRQIALQLAHNAITGEDDPATLKALYEELEDVSMRLYSGLDDKTLELLDEVTVPSLAEANLDFATVQIVFLPDEKEAAEKALEAARKTASADARWLAHIEQYEGVLDTLDTTKGAHNIGNVAAAFAIILAIVERHLDELAEGWYDPDEQAATRKGSAPIETVLATRTMPADAAAVVQRAIDRMERDGDIETGQRWRALELWAADYLAGAA</sequence>
<dbReference type="InterPro" id="IPR036086">
    <property type="entry name" value="ParB/Sulfiredoxin_sf"/>
</dbReference>
<dbReference type="CDD" id="cd16387">
    <property type="entry name" value="ParB_N_Srx"/>
    <property type="match status" value="1"/>
</dbReference>
<reference evidence="1 2" key="1">
    <citation type="submission" date="2023-04" db="EMBL/GenBank/DDBJ databases">
        <title>Streptomyces chengmaiensis sp. nov. isolated from the stem of mangrove plant in Hainan.</title>
        <authorList>
            <person name="Huang X."/>
            <person name="Zhou S."/>
            <person name="Chu X."/>
            <person name="Xie Y."/>
            <person name="Lin Y."/>
        </authorList>
    </citation>
    <scope>NUCLEOTIDE SEQUENCE [LARGE SCALE GENOMIC DNA]</scope>
    <source>
        <strain evidence="1 2">HNM0663</strain>
    </source>
</reference>
<evidence type="ECO:0000313" key="2">
    <source>
        <dbReference type="Proteomes" id="UP001223144"/>
    </source>
</evidence>
<dbReference type="RefSeq" id="WP_279927694.1">
    <property type="nucleotide sequence ID" value="NZ_JARWBG010000010.1"/>
</dbReference>